<dbReference type="GO" id="GO:0006545">
    <property type="term" value="P:glycine biosynthetic process"/>
    <property type="evidence" value="ECO:0007669"/>
    <property type="project" value="TreeGrafter"/>
</dbReference>
<dbReference type="PANTHER" id="PTHR48097">
    <property type="entry name" value="L-THREONINE ALDOLASE-RELATED"/>
    <property type="match status" value="1"/>
</dbReference>
<dbReference type="CDD" id="cd06502">
    <property type="entry name" value="TA_like"/>
    <property type="match status" value="1"/>
</dbReference>
<comment type="cofactor">
    <cofactor evidence="1">
        <name>pyridoxal 5'-phosphate</name>
        <dbReference type="ChEBI" id="CHEBI:597326"/>
    </cofactor>
</comment>
<feature type="modified residue" description="N6-(pyridoxal phosphate)lysine" evidence="5">
    <location>
        <position position="202"/>
    </location>
</feature>
<dbReference type="GO" id="GO:0005829">
    <property type="term" value="C:cytosol"/>
    <property type="evidence" value="ECO:0007669"/>
    <property type="project" value="TreeGrafter"/>
</dbReference>
<dbReference type="InterPro" id="IPR001597">
    <property type="entry name" value="ArAA_b-elim_lyase/Thr_aldolase"/>
</dbReference>
<evidence type="ECO:0000256" key="2">
    <source>
        <dbReference type="ARBA" id="ARBA00006966"/>
    </source>
</evidence>
<dbReference type="GO" id="GO:0006567">
    <property type="term" value="P:L-threonine catabolic process"/>
    <property type="evidence" value="ECO:0007669"/>
    <property type="project" value="TreeGrafter"/>
</dbReference>
<dbReference type="InterPro" id="IPR015424">
    <property type="entry name" value="PyrdxlP-dep_Trfase"/>
</dbReference>
<dbReference type="InterPro" id="IPR023603">
    <property type="entry name" value="Low_specificity_L-TA-like"/>
</dbReference>
<dbReference type="InterPro" id="IPR015421">
    <property type="entry name" value="PyrdxlP-dep_Trfase_major"/>
</dbReference>
<accession>A0A1R1YH84</accession>
<protein>
    <submittedName>
        <fullName evidence="7">Putative low-specificity L-threonine aldolase</fullName>
    </submittedName>
</protein>
<keyword evidence="3" id="KW-0663">Pyridoxal phosphate</keyword>
<comment type="caution">
    <text evidence="7">The sequence shown here is derived from an EMBL/GenBank/DDBJ whole genome shotgun (WGS) entry which is preliminary data.</text>
</comment>
<dbReference type="EMBL" id="LSSN01000044">
    <property type="protein sequence ID" value="OMJ26272.1"/>
    <property type="molecule type" value="Genomic_DNA"/>
</dbReference>
<dbReference type="Pfam" id="PF01212">
    <property type="entry name" value="Beta_elim_lyase"/>
    <property type="match status" value="1"/>
</dbReference>
<dbReference type="PIRSF" id="PIRSF017617">
    <property type="entry name" value="Thr_aldolase"/>
    <property type="match status" value="1"/>
</dbReference>
<dbReference type="Proteomes" id="UP000187283">
    <property type="component" value="Unassembled WGS sequence"/>
</dbReference>
<dbReference type="InterPro" id="IPR015422">
    <property type="entry name" value="PyrdxlP-dep_Trfase_small"/>
</dbReference>
<dbReference type="PANTHER" id="PTHR48097:SF9">
    <property type="entry name" value="L-THREONINE ALDOLASE"/>
    <property type="match status" value="1"/>
</dbReference>
<evidence type="ECO:0000313" key="7">
    <source>
        <dbReference type="EMBL" id="OMJ26272.1"/>
    </source>
</evidence>
<organism evidence="7 8">
    <name type="scientific">Smittium culicis</name>
    <dbReference type="NCBI Taxonomy" id="133412"/>
    <lineage>
        <taxon>Eukaryota</taxon>
        <taxon>Fungi</taxon>
        <taxon>Fungi incertae sedis</taxon>
        <taxon>Zoopagomycota</taxon>
        <taxon>Kickxellomycotina</taxon>
        <taxon>Harpellomycetes</taxon>
        <taxon>Harpellales</taxon>
        <taxon>Legeriomycetaceae</taxon>
        <taxon>Smittium</taxon>
    </lineage>
</organism>
<sequence>MDFMYDFRSDTVTKPTPEMLSAMAVAQVGDDVSREDPTVNELESYIAKLTGKEAALFLVSSTMSNQVGIRSHLTQPPHSIVCDDRAHIHRFEAGAVALISQATTYSIKPANGIYMTSEEIAAAIVPPGDIHFSPTRLIELENSLGGSILPLDEMKKIRALATEKNIKIHLDGARLWNVSIATNIPIIDFCNQVDSVNLCLSKGLGAPVGAVLAGSAQFIETARQYRKLLGGGWRQAGVLASAALVAIKTIWPKMSLDHKRACKLRDGLFELGISTVIPVDTNIVMAKVSDVNLNVPKLGAEAAKLGLKIRDAQAPVVRFVIHHQLTDEAIDLLLQAFRSTIASQ</sequence>
<dbReference type="SUPFAM" id="SSF53383">
    <property type="entry name" value="PLP-dependent transferases"/>
    <property type="match status" value="1"/>
</dbReference>
<name>A0A1R1YH84_9FUNG</name>
<keyword evidence="4" id="KW-0456">Lyase</keyword>
<evidence type="ECO:0000313" key="8">
    <source>
        <dbReference type="Proteomes" id="UP000187283"/>
    </source>
</evidence>
<dbReference type="STRING" id="133412.A0A1R1YH84"/>
<comment type="similarity">
    <text evidence="2">Belongs to the threonine aldolase family.</text>
</comment>
<reference evidence="7 8" key="1">
    <citation type="submission" date="2017-01" db="EMBL/GenBank/DDBJ databases">
        <authorList>
            <person name="Mah S.A."/>
            <person name="Swanson W.J."/>
            <person name="Moy G.W."/>
            <person name="Vacquier V.D."/>
        </authorList>
    </citation>
    <scope>NUCLEOTIDE SEQUENCE [LARGE SCALE GENOMIC DNA]</scope>
    <source>
        <strain evidence="7 8">GSMNP</strain>
    </source>
</reference>
<keyword evidence="8" id="KW-1185">Reference proteome</keyword>
<evidence type="ECO:0000256" key="1">
    <source>
        <dbReference type="ARBA" id="ARBA00001933"/>
    </source>
</evidence>
<dbReference type="Gene3D" id="3.90.1150.10">
    <property type="entry name" value="Aspartate Aminotransferase, domain 1"/>
    <property type="match status" value="1"/>
</dbReference>
<evidence type="ECO:0000259" key="6">
    <source>
        <dbReference type="Pfam" id="PF01212"/>
    </source>
</evidence>
<dbReference type="GO" id="GO:0008732">
    <property type="term" value="F:L-allo-threonine aldolase activity"/>
    <property type="evidence" value="ECO:0007669"/>
    <property type="project" value="TreeGrafter"/>
</dbReference>
<evidence type="ECO:0000256" key="5">
    <source>
        <dbReference type="PIRSR" id="PIRSR017617-1"/>
    </source>
</evidence>
<gene>
    <name evidence="7" type="ORF">AYI70_g303</name>
</gene>
<dbReference type="OrthoDB" id="10261951at2759"/>
<evidence type="ECO:0000256" key="4">
    <source>
        <dbReference type="ARBA" id="ARBA00023239"/>
    </source>
</evidence>
<dbReference type="AlphaFoldDB" id="A0A1R1YH84"/>
<dbReference type="FunFam" id="3.40.640.10:FF:000030">
    <property type="entry name" value="Low-specificity L-threonine aldolase"/>
    <property type="match status" value="1"/>
</dbReference>
<dbReference type="Gene3D" id="3.40.640.10">
    <property type="entry name" value="Type I PLP-dependent aspartate aminotransferase-like (Major domain)"/>
    <property type="match status" value="1"/>
</dbReference>
<evidence type="ECO:0000256" key="3">
    <source>
        <dbReference type="ARBA" id="ARBA00022898"/>
    </source>
</evidence>
<proteinExistence type="inferred from homology"/>
<feature type="domain" description="Aromatic amino acid beta-eliminating lyase/threonine aldolase" evidence="6">
    <location>
        <begin position="6"/>
        <end position="289"/>
    </location>
</feature>
<dbReference type="NCBIfam" id="NF041359">
    <property type="entry name" value="GntG_guanitoxin"/>
    <property type="match status" value="1"/>
</dbReference>